<feature type="transmembrane region" description="Helical" evidence="1">
    <location>
        <begin position="27"/>
        <end position="48"/>
    </location>
</feature>
<keyword evidence="1" id="KW-1133">Transmembrane helix</keyword>
<keyword evidence="1" id="KW-0472">Membrane</keyword>
<evidence type="ECO:0000256" key="1">
    <source>
        <dbReference type="SAM" id="Phobius"/>
    </source>
</evidence>
<dbReference type="EMBL" id="JAGKQM010000018">
    <property type="protein sequence ID" value="KAH0862468.1"/>
    <property type="molecule type" value="Genomic_DNA"/>
</dbReference>
<keyword evidence="1" id="KW-0812">Transmembrane</keyword>
<reference evidence="2 3" key="1">
    <citation type="submission" date="2021-05" db="EMBL/GenBank/DDBJ databases">
        <title>Genome Assembly of Synthetic Allotetraploid Brassica napus Reveals Homoeologous Exchanges between Subgenomes.</title>
        <authorList>
            <person name="Davis J.T."/>
        </authorList>
    </citation>
    <scope>NUCLEOTIDE SEQUENCE [LARGE SCALE GENOMIC DNA]</scope>
    <source>
        <strain evidence="3">cv. Da-Ae</strain>
        <tissue evidence="2">Seedling</tissue>
    </source>
</reference>
<dbReference type="Proteomes" id="UP000824890">
    <property type="component" value="Unassembled WGS sequence"/>
</dbReference>
<comment type="caution">
    <text evidence="2">The sequence shown here is derived from an EMBL/GenBank/DDBJ whole genome shotgun (WGS) entry which is preliminary data.</text>
</comment>
<sequence length="61" mass="7039">PSVFCVQSLGFNNFYVKSLLFFLEDSIFIIGSFLGSIPWYIDVFIIICDRMGSILERNHDT</sequence>
<keyword evidence="3" id="KW-1185">Reference proteome</keyword>
<protein>
    <submittedName>
        <fullName evidence="2">Uncharacterized protein</fullName>
    </submittedName>
</protein>
<evidence type="ECO:0000313" key="3">
    <source>
        <dbReference type="Proteomes" id="UP000824890"/>
    </source>
</evidence>
<evidence type="ECO:0000313" key="2">
    <source>
        <dbReference type="EMBL" id="KAH0862468.1"/>
    </source>
</evidence>
<organism evidence="2 3">
    <name type="scientific">Brassica napus</name>
    <name type="common">Rape</name>
    <dbReference type="NCBI Taxonomy" id="3708"/>
    <lineage>
        <taxon>Eukaryota</taxon>
        <taxon>Viridiplantae</taxon>
        <taxon>Streptophyta</taxon>
        <taxon>Embryophyta</taxon>
        <taxon>Tracheophyta</taxon>
        <taxon>Spermatophyta</taxon>
        <taxon>Magnoliopsida</taxon>
        <taxon>eudicotyledons</taxon>
        <taxon>Gunneridae</taxon>
        <taxon>Pentapetalae</taxon>
        <taxon>rosids</taxon>
        <taxon>malvids</taxon>
        <taxon>Brassicales</taxon>
        <taxon>Brassicaceae</taxon>
        <taxon>Brassiceae</taxon>
        <taxon>Brassica</taxon>
    </lineage>
</organism>
<accession>A0ABQ7Y563</accession>
<name>A0ABQ7Y563_BRANA</name>
<gene>
    <name evidence="2" type="ORF">HID58_079679</name>
</gene>
<proteinExistence type="predicted"/>
<feature type="non-terminal residue" evidence="2">
    <location>
        <position position="1"/>
    </location>
</feature>